<feature type="compositionally biased region" description="Polar residues" evidence="1">
    <location>
        <begin position="94"/>
        <end position="108"/>
    </location>
</feature>
<dbReference type="EMBL" id="KL142391">
    <property type="protein sequence ID" value="KDR71782.1"/>
    <property type="molecule type" value="Genomic_DNA"/>
</dbReference>
<keyword evidence="3" id="KW-1185">Reference proteome</keyword>
<dbReference type="HOGENOM" id="CLU_2197177_0_0_1"/>
<evidence type="ECO:0000313" key="3">
    <source>
        <dbReference type="Proteomes" id="UP000027222"/>
    </source>
</evidence>
<organism evidence="2 3">
    <name type="scientific">Galerina marginata (strain CBS 339.88)</name>
    <dbReference type="NCBI Taxonomy" id="685588"/>
    <lineage>
        <taxon>Eukaryota</taxon>
        <taxon>Fungi</taxon>
        <taxon>Dikarya</taxon>
        <taxon>Basidiomycota</taxon>
        <taxon>Agaricomycotina</taxon>
        <taxon>Agaricomycetes</taxon>
        <taxon>Agaricomycetidae</taxon>
        <taxon>Agaricales</taxon>
        <taxon>Agaricineae</taxon>
        <taxon>Strophariaceae</taxon>
        <taxon>Galerina</taxon>
    </lineage>
</organism>
<accession>A0A067SP14</accession>
<sequence length="108" mass="11737">MVSYLSIFCLQTFHPPISLTVHPSFRASELVIQFSSASSTNSSCWPHIAIDQTFAMSLARINLQRVPALSVNALVPVSMLAGSDAEGNEHLDHTGTTYLNDQTSARNC</sequence>
<gene>
    <name evidence="2" type="ORF">GALMADRAFT_229308</name>
</gene>
<proteinExistence type="predicted"/>
<reference evidence="3" key="1">
    <citation type="journal article" date="2014" name="Proc. Natl. Acad. Sci. U.S.A.">
        <title>Extensive sampling of basidiomycete genomes demonstrates inadequacy of the white-rot/brown-rot paradigm for wood decay fungi.</title>
        <authorList>
            <person name="Riley R."/>
            <person name="Salamov A.A."/>
            <person name="Brown D.W."/>
            <person name="Nagy L.G."/>
            <person name="Floudas D."/>
            <person name="Held B.W."/>
            <person name="Levasseur A."/>
            <person name="Lombard V."/>
            <person name="Morin E."/>
            <person name="Otillar R."/>
            <person name="Lindquist E.A."/>
            <person name="Sun H."/>
            <person name="LaButti K.M."/>
            <person name="Schmutz J."/>
            <person name="Jabbour D."/>
            <person name="Luo H."/>
            <person name="Baker S.E."/>
            <person name="Pisabarro A.G."/>
            <person name="Walton J.D."/>
            <person name="Blanchette R.A."/>
            <person name="Henrissat B."/>
            <person name="Martin F."/>
            <person name="Cullen D."/>
            <person name="Hibbett D.S."/>
            <person name="Grigoriev I.V."/>
        </authorList>
    </citation>
    <scope>NUCLEOTIDE SEQUENCE [LARGE SCALE GENOMIC DNA]</scope>
    <source>
        <strain evidence="3">CBS 339.88</strain>
    </source>
</reference>
<feature type="region of interest" description="Disordered" evidence="1">
    <location>
        <begin position="86"/>
        <end position="108"/>
    </location>
</feature>
<dbReference type="Proteomes" id="UP000027222">
    <property type="component" value="Unassembled WGS sequence"/>
</dbReference>
<dbReference type="AlphaFoldDB" id="A0A067SP14"/>
<protein>
    <submittedName>
        <fullName evidence="2">Uncharacterized protein</fullName>
    </submittedName>
</protein>
<evidence type="ECO:0000256" key="1">
    <source>
        <dbReference type="SAM" id="MobiDB-lite"/>
    </source>
</evidence>
<evidence type="ECO:0000313" key="2">
    <source>
        <dbReference type="EMBL" id="KDR71782.1"/>
    </source>
</evidence>
<name>A0A067SP14_GALM3</name>